<dbReference type="PANTHER" id="PTHR36925">
    <property type="entry name" value="COBALT-PRECORRIN-6A REDUCTASE"/>
    <property type="match status" value="1"/>
</dbReference>
<name>A0A369W7G4_9HYPH</name>
<dbReference type="OrthoDB" id="5183775at2"/>
<evidence type="ECO:0000256" key="1">
    <source>
        <dbReference type="ARBA" id="ARBA00004953"/>
    </source>
</evidence>
<dbReference type="PROSITE" id="PS51014">
    <property type="entry name" value="COBK_CBIJ"/>
    <property type="match status" value="1"/>
</dbReference>
<dbReference type="GO" id="GO:0016994">
    <property type="term" value="F:precorrin-6A reductase activity"/>
    <property type="evidence" value="ECO:0007669"/>
    <property type="project" value="InterPro"/>
</dbReference>
<dbReference type="Proteomes" id="UP000253759">
    <property type="component" value="Unassembled WGS sequence"/>
</dbReference>
<dbReference type="UniPathway" id="UPA00148"/>
<dbReference type="PANTHER" id="PTHR36925:SF1">
    <property type="entry name" value="COBALT-PRECORRIN-6A REDUCTASE"/>
    <property type="match status" value="1"/>
</dbReference>
<keyword evidence="5" id="KW-1185">Reference proteome</keyword>
<dbReference type="NCBIfam" id="TIGR00715">
    <property type="entry name" value="precor6x_red"/>
    <property type="match status" value="1"/>
</dbReference>
<keyword evidence="2" id="KW-0169">Cobalamin biosynthesis</keyword>
<gene>
    <name evidence="4" type="ORF">DVH29_03335</name>
</gene>
<evidence type="ECO:0000313" key="5">
    <source>
        <dbReference type="Proteomes" id="UP000253759"/>
    </source>
</evidence>
<organism evidence="4 5">
    <name type="scientific">Pelagibacterium lacus</name>
    <dbReference type="NCBI Taxonomy" id="2282655"/>
    <lineage>
        <taxon>Bacteria</taxon>
        <taxon>Pseudomonadati</taxon>
        <taxon>Pseudomonadota</taxon>
        <taxon>Alphaproteobacteria</taxon>
        <taxon>Hyphomicrobiales</taxon>
        <taxon>Devosiaceae</taxon>
        <taxon>Pelagibacterium</taxon>
    </lineage>
</organism>
<dbReference type="InterPro" id="IPR003723">
    <property type="entry name" value="Precorrin-6x_reduct"/>
</dbReference>
<dbReference type="AlphaFoldDB" id="A0A369W7G4"/>
<proteinExistence type="predicted"/>
<sequence length="246" mass="25216">MGNGNADRGGILILGGTGEARALAAALVARGHEVTTSLAGRTSAPSLPAGAVRSGGFGGAEGLAAYLAAQRPHLVIDATHPFAARISANAAAACRRTGTPLVRLERPAWSAPPDHPWIEVATIEAAAAILPSGATGFLSIGRQELAPFFSRPDCRFVARMIEVPSGLPADWTAIAARGPFSRDDERALFSARGITHLVSKNSGGDQTHAKLDAAADLGIAVIMVARPPLPPVRSFSSVAALLADLI</sequence>
<dbReference type="Pfam" id="PF02571">
    <property type="entry name" value="CbiJ"/>
    <property type="match status" value="1"/>
</dbReference>
<dbReference type="RefSeq" id="WP_114644744.1">
    <property type="nucleotide sequence ID" value="NZ_QQNH01000003.1"/>
</dbReference>
<protein>
    <submittedName>
        <fullName evidence="4">Cobalt-precorrin-6A reductase</fullName>
        <ecNumber evidence="4">1.3.1.106</ecNumber>
    </submittedName>
</protein>
<dbReference type="GO" id="GO:0009236">
    <property type="term" value="P:cobalamin biosynthetic process"/>
    <property type="evidence" value="ECO:0007669"/>
    <property type="project" value="UniProtKB-UniPathway"/>
</dbReference>
<comment type="caution">
    <text evidence="4">The sequence shown here is derived from an EMBL/GenBank/DDBJ whole genome shotgun (WGS) entry which is preliminary data.</text>
</comment>
<reference evidence="5" key="1">
    <citation type="submission" date="2018-07" db="EMBL/GenBank/DDBJ databases">
        <authorList>
            <person name="Liu B.-T."/>
            <person name="Du Z."/>
        </authorList>
    </citation>
    <scope>NUCLEOTIDE SEQUENCE [LARGE SCALE GENOMIC DNA]</scope>
    <source>
        <strain evidence="5">XYN52</strain>
    </source>
</reference>
<evidence type="ECO:0000256" key="3">
    <source>
        <dbReference type="ARBA" id="ARBA00023002"/>
    </source>
</evidence>
<evidence type="ECO:0000313" key="4">
    <source>
        <dbReference type="EMBL" id="RDE09977.1"/>
    </source>
</evidence>
<dbReference type="EC" id="1.3.1.106" evidence="4"/>
<evidence type="ECO:0000256" key="2">
    <source>
        <dbReference type="ARBA" id="ARBA00022573"/>
    </source>
</evidence>
<comment type="pathway">
    <text evidence="1">Cofactor biosynthesis; adenosylcobalamin biosynthesis.</text>
</comment>
<keyword evidence="3 4" id="KW-0560">Oxidoreductase</keyword>
<dbReference type="EMBL" id="QQNH01000003">
    <property type="protein sequence ID" value="RDE09977.1"/>
    <property type="molecule type" value="Genomic_DNA"/>
</dbReference>
<accession>A0A369W7G4</accession>
<dbReference type="NCBIfam" id="NF005968">
    <property type="entry name" value="PRK08057.1-2"/>
    <property type="match status" value="1"/>
</dbReference>